<evidence type="ECO:0000313" key="3">
    <source>
        <dbReference type="Proteomes" id="UP001497512"/>
    </source>
</evidence>
<feature type="transmembrane region" description="Helical" evidence="1">
    <location>
        <begin position="570"/>
        <end position="595"/>
    </location>
</feature>
<accession>A0ABP0TDS2</accession>
<evidence type="ECO:0008006" key="4">
    <source>
        <dbReference type="Google" id="ProtNLM"/>
    </source>
</evidence>
<dbReference type="Pfam" id="PF05024">
    <property type="entry name" value="Gpi1"/>
    <property type="match status" value="1"/>
</dbReference>
<reference evidence="2" key="1">
    <citation type="submission" date="2024-02" db="EMBL/GenBank/DDBJ databases">
        <authorList>
            <consortium name="ELIXIR-Norway"/>
            <consortium name="Elixir Norway"/>
        </authorList>
    </citation>
    <scope>NUCLEOTIDE SEQUENCE</scope>
</reference>
<dbReference type="Proteomes" id="UP001497512">
    <property type="component" value="Chromosome 10"/>
</dbReference>
<keyword evidence="1" id="KW-0472">Membrane</keyword>
<evidence type="ECO:0000256" key="1">
    <source>
        <dbReference type="SAM" id="Phobius"/>
    </source>
</evidence>
<keyword evidence="3" id="KW-1185">Reference proteome</keyword>
<name>A0ABP0TDS2_9BRYO</name>
<organism evidence="2 3">
    <name type="scientific">Sphagnum troendelagicum</name>
    <dbReference type="NCBI Taxonomy" id="128251"/>
    <lineage>
        <taxon>Eukaryota</taxon>
        <taxon>Viridiplantae</taxon>
        <taxon>Streptophyta</taxon>
        <taxon>Embryophyta</taxon>
        <taxon>Bryophyta</taxon>
        <taxon>Sphagnophytina</taxon>
        <taxon>Sphagnopsida</taxon>
        <taxon>Sphagnales</taxon>
        <taxon>Sphagnaceae</taxon>
        <taxon>Sphagnum</taxon>
    </lineage>
</organism>
<proteinExistence type="predicted"/>
<feature type="transmembrane region" description="Helical" evidence="1">
    <location>
        <begin position="471"/>
        <end position="493"/>
    </location>
</feature>
<dbReference type="EMBL" id="OZ019902">
    <property type="protein sequence ID" value="CAK9193990.1"/>
    <property type="molecule type" value="Genomic_DNA"/>
</dbReference>
<dbReference type="PANTHER" id="PTHR47555:SF2">
    <property type="entry name" value="N-ACETYLGLUCOSAMINYL TRANSFERASE COMPONENT FAMILY PROTEIN _ GPI1 FAMILY PROTEIN"/>
    <property type="match status" value="1"/>
</dbReference>
<dbReference type="InterPro" id="IPR007720">
    <property type="entry name" value="PigQ/GPI1"/>
</dbReference>
<protein>
    <recommendedName>
        <fullName evidence="4">N-acetylglucosaminyl transferase component</fullName>
    </recommendedName>
</protein>
<sequence length="771" mass="85371">MEKVDGGQQYWQCRLWWPQHLTAAHPDPAMALVGWALLSSASSLDFVIAAACPIPSSGSLQGLEGVLKRLGERLQNQLPQTTAPVAVPSVVGQYLPLCACDTTLHTQDNNDDDNNYMTDRCNGLKSSYDEEDFNSYQKWDDSNKLGMNGLNFPTGIDTRCTCAQAKGLTRGSSVWAAATVMSSQQGRCIPRLSYVVVDGILYNANTHVILYEQPQIGRGHLSCRTWSSAFLTKQDCSRGSPKPHWVADLEMQQQSAIDIDRVVEQLNCSALIASTVRVYMGTSSTKESCISKLWWQPVAFAVASIATMLYVLAWVGSRLLDKWLPAVPGMRYLQNMSHTWHALQLRCHQLLSWPFILLWGGIGPEQANIGIAHRCRQTRSATWTAVMVDMAMGAAAGVLVMRHQSSIAHFVQRMVRMLTNDVLRTGCIWLMGVPAGFKLNDELATRLGRLSLHVIQTWATVGVLVRPALRICLPVLGLLAMLLGVTVPAAILVDTLLLGTIHVAILHQATASLYANQLRALAALWRLFRGRKRNPLRGRQDTYDYSVEQLVVGSLMFTPLLLLLPTTSVFYTFFTLIYSVLSIIRLCLQYIILILQSFPYSQVALWLFQPQRFPSGIWFQVVCMDRDVQISSSFPSSPIKKSHGYHDTKRNRGLQDIVVNQGSSYINGFSGEGILATEMVCGKVQAPSTLVSRLGVETASLGELLAPFVERLKGVCPLSSAVALIYKLVSGGRIPVALELEKAEKLPYTLVSIPMFWRLCYEAVIMTTSDQ</sequence>
<dbReference type="PANTHER" id="PTHR47555">
    <property type="entry name" value="N-ACETYLGLUCOSAMINYL TRANSFERASE COMPONENT FAMILY PROTEIN / GPI1 FAMILY PROTEIN"/>
    <property type="match status" value="1"/>
</dbReference>
<keyword evidence="1" id="KW-0812">Transmembrane</keyword>
<keyword evidence="1" id="KW-1133">Transmembrane helix</keyword>
<evidence type="ECO:0000313" key="2">
    <source>
        <dbReference type="EMBL" id="CAK9193990.1"/>
    </source>
</evidence>
<feature type="transmembrane region" description="Helical" evidence="1">
    <location>
        <begin position="293"/>
        <end position="315"/>
    </location>
</feature>
<gene>
    <name evidence="2" type="ORF">CSSPTR1EN2_LOCUS2302</name>
</gene>